<dbReference type="Proteomes" id="UP001642520">
    <property type="component" value="Unassembled WGS sequence"/>
</dbReference>
<sequence>MKISTVSLLSLFLHIHCGSLAKLELRENEAEPDEQRSTRVHRVADYEFAENNDSMLKSTVKDIMIKQAILLGSQELEKLLVDFPNVNNLVQREMQLFKELNTILREMVRDGTISMKSIDHAISEMMETSTSSRVVEPVSKNDNGLWNLLNSSEKLDVYQENDQINESRGNKRLPASQMDTTNDLELKTAKNIAKTLDNVMMDIQNHITFVRNVFEKLCRKHHSVQSTQSNESETEESKDQPKKVSILQN</sequence>
<evidence type="ECO:0000313" key="3">
    <source>
        <dbReference type="EMBL" id="CAL7939810.1"/>
    </source>
</evidence>
<name>A0ABP1NK36_XYLVO</name>
<protein>
    <submittedName>
        <fullName evidence="3">Uncharacterized protein</fullName>
    </submittedName>
</protein>
<organism evidence="3 4">
    <name type="scientific">Xylocopa violacea</name>
    <name type="common">Violet carpenter bee</name>
    <name type="synonym">Apis violacea</name>
    <dbReference type="NCBI Taxonomy" id="135666"/>
    <lineage>
        <taxon>Eukaryota</taxon>
        <taxon>Metazoa</taxon>
        <taxon>Ecdysozoa</taxon>
        <taxon>Arthropoda</taxon>
        <taxon>Hexapoda</taxon>
        <taxon>Insecta</taxon>
        <taxon>Pterygota</taxon>
        <taxon>Neoptera</taxon>
        <taxon>Endopterygota</taxon>
        <taxon>Hymenoptera</taxon>
        <taxon>Apocrita</taxon>
        <taxon>Aculeata</taxon>
        <taxon>Apoidea</taxon>
        <taxon>Anthophila</taxon>
        <taxon>Apidae</taxon>
        <taxon>Xylocopa</taxon>
        <taxon>Xylocopa</taxon>
    </lineage>
</organism>
<dbReference type="EMBL" id="CAXAJV020001290">
    <property type="protein sequence ID" value="CAL7939810.1"/>
    <property type="molecule type" value="Genomic_DNA"/>
</dbReference>
<accession>A0ABP1NK36</accession>
<reference evidence="3 4" key="1">
    <citation type="submission" date="2024-08" db="EMBL/GenBank/DDBJ databases">
        <authorList>
            <person name="Will J Nash"/>
            <person name="Angela Man"/>
            <person name="Seanna McTaggart"/>
            <person name="Kendall Baker"/>
            <person name="Tom Barker"/>
            <person name="Leah Catchpole"/>
            <person name="Alex Durrant"/>
            <person name="Karim Gharbi"/>
            <person name="Naomi Irish"/>
            <person name="Gemy Kaithakottil"/>
            <person name="Debby Ku"/>
            <person name="Aaliyah Providence"/>
            <person name="Felix Shaw"/>
            <person name="David Swarbreck"/>
            <person name="Chris Watkins"/>
            <person name="Ann M. McCartney"/>
            <person name="Giulio Formenti"/>
            <person name="Alice Mouton"/>
            <person name="Noel Vella"/>
            <person name="Bjorn M von Reumont"/>
            <person name="Adriana Vella"/>
            <person name="Wilfried Haerty"/>
        </authorList>
    </citation>
    <scope>NUCLEOTIDE SEQUENCE [LARGE SCALE GENOMIC DNA]</scope>
</reference>
<keyword evidence="2" id="KW-0732">Signal</keyword>
<evidence type="ECO:0000256" key="2">
    <source>
        <dbReference type="SAM" id="SignalP"/>
    </source>
</evidence>
<feature type="region of interest" description="Disordered" evidence="1">
    <location>
        <begin position="224"/>
        <end position="249"/>
    </location>
</feature>
<comment type="caution">
    <text evidence="3">The sequence shown here is derived from an EMBL/GenBank/DDBJ whole genome shotgun (WGS) entry which is preliminary data.</text>
</comment>
<keyword evidence="4" id="KW-1185">Reference proteome</keyword>
<feature type="signal peptide" evidence="2">
    <location>
        <begin position="1"/>
        <end position="21"/>
    </location>
</feature>
<evidence type="ECO:0000313" key="4">
    <source>
        <dbReference type="Proteomes" id="UP001642520"/>
    </source>
</evidence>
<proteinExistence type="predicted"/>
<feature type="chain" id="PRO_5045278649" evidence="2">
    <location>
        <begin position="22"/>
        <end position="249"/>
    </location>
</feature>
<evidence type="ECO:0000256" key="1">
    <source>
        <dbReference type="SAM" id="MobiDB-lite"/>
    </source>
</evidence>
<gene>
    <name evidence="3" type="ORF">XYLVIOL_LOCUS4121</name>
</gene>